<dbReference type="GeneID" id="91309463"/>
<gene>
    <name evidence="2" type="ORF">Spa2297_31600</name>
</gene>
<dbReference type="Proteomes" id="UP000078468">
    <property type="component" value="Chromosome"/>
</dbReference>
<reference evidence="2 3" key="1">
    <citation type="submission" date="2016-05" db="EMBL/GenBank/DDBJ databases">
        <title>Non-Contiguous Finished Genome Sequence of Streptomyces parvulus 2297 Integrated Site-Specifically with Actinophage R4.</title>
        <authorList>
            <person name="Nishizawa T."/>
            <person name="Miura T."/>
            <person name="Harada C."/>
            <person name="Guo Y."/>
            <person name="Narisawa K."/>
            <person name="Ohta H."/>
            <person name="Takahashi H."/>
            <person name="Shirai M."/>
        </authorList>
    </citation>
    <scope>NUCLEOTIDE SEQUENCE [LARGE SCALE GENOMIC DNA]</scope>
    <source>
        <strain evidence="2 3">2297</strain>
    </source>
</reference>
<feature type="region of interest" description="Disordered" evidence="1">
    <location>
        <begin position="44"/>
        <end position="66"/>
    </location>
</feature>
<proteinExistence type="predicted"/>
<protein>
    <submittedName>
        <fullName evidence="2">Uncharacterized protein</fullName>
    </submittedName>
</protein>
<evidence type="ECO:0000313" key="3">
    <source>
        <dbReference type="Proteomes" id="UP000078468"/>
    </source>
</evidence>
<accession>A0A191V7Z5</accession>
<dbReference type="AlphaFoldDB" id="A0A191V7Z5"/>
<sequence>MIHTTGPGGTLDSGDRDLGRTDAAVFQALVASPEARERLAHLTGRGLQTPGPLERDLGRAVAEFHR</sequence>
<organism evidence="2 3">
    <name type="scientific">Streptomyces parvulus</name>
    <dbReference type="NCBI Taxonomy" id="146923"/>
    <lineage>
        <taxon>Bacteria</taxon>
        <taxon>Bacillati</taxon>
        <taxon>Actinomycetota</taxon>
        <taxon>Actinomycetes</taxon>
        <taxon>Kitasatosporales</taxon>
        <taxon>Streptomycetaceae</taxon>
        <taxon>Streptomyces</taxon>
    </lineage>
</organism>
<dbReference type="RefSeq" id="WP_064731467.1">
    <property type="nucleotide sequence ID" value="NZ_BMRX01000004.1"/>
</dbReference>
<feature type="compositionally biased region" description="Basic and acidic residues" evidence="1">
    <location>
        <begin position="53"/>
        <end position="66"/>
    </location>
</feature>
<dbReference type="KEGG" id="spav:Spa2297_31600"/>
<evidence type="ECO:0000256" key="1">
    <source>
        <dbReference type="SAM" id="MobiDB-lite"/>
    </source>
</evidence>
<name>A0A191V7Z5_9ACTN</name>
<evidence type="ECO:0000313" key="2">
    <source>
        <dbReference type="EMBL" id="ANJ11139.1"/>
    </source>
</evidence>
<dbReference type="EMBL" id="CP015866">
    <property type="protein sequence ID" value="ANJ11139.1"/>
    <property type="molecule type" value="Genomic_DNA"/>
</dbReference>